<sequence>MLEMIGNLVLVYIFSMLMSIGITTIFDREKTFQKVLMIIGAAAILVPLYLWGLTIEMEYFQVWFFGIIIVSFVNQSGHLVKKRQESQRR</sequence>
<keyword evidence="1" id="KW-0472">Membrane</keyword>
<comment type="caution">
    <text evidence="2">The sequence shown here is derived from an EMBL/GenBank/DDBJ whole genome shotgun (WGS) entry which is preliminary data.</text>
</comment>
<dbReference type="Proteomes" id="UP001518925">
    <property type="component" value="Unassembled WGS sequence"/>
</dbReference>
<keyword evidence="1" id="KW-0812">Transmembrane</keyword>
<evidence type="ECO:0000313" key="3">
    <source>
        <dbReference type="Proteomes" id="UP001518925"/>
    </source>
</evidence>
<name>A0ABS2DIW4_9BACI</name>
<keyword evidence="3" id="KW-1185">Reference proteome</keyword>
<feature type="transmembrane region" description="Helical" evidence="1">
    <location>
        <begin position="35"/>
        <end position="54"/>
    </location>
</feature>
<proteinExistence type="predicted"/>
<gene>
    <name evidence="2" type="ORF">JR050_09690</name>
</gene>
<reference evidence="2 3" key="1">
    <citation type="submission" date="2021-02" db="EMBL/GenBank/DDBJ databases">
        <title>Bacillus sp. RD4P76, an endophyte from a halophyte.</title>
        <authorList>
            <person name="Sun J.-Q."/>
        </authorList>
    </citation>
    <scope>NUCLEOTIDE SEQUENCE [LARGE SCALE GENOMIC DNA]</scope>
    <source>
        <strain evidence="2 3">RD4P76</strain>
    </source>
</reference>
<evidence type="ECO:0000256" key="1">
    <source>
        <dbReference type="SAM" id="Phobius"/>
    </source>
</evidence>
<keyword evidence="1" id="KW-1133">Transmembrane helix</keyword>
<accession>A0ABS2DIW4</accession>
<evidence type="ECO:0008006" key="4">
    <source>
        <dbReference type="Google" id="ProtNLM"/>
    </source>
</evidence>
<dbReference type="EMBL" id="JAFELM010000028">
    <property type="protein sequence ID" value="MBM6617940.1"/>
    <property type="molecule type" value="Genomic_DNA"/>
</dbReference>
<protein>
    <recommendedName>
        <fullName evidence="4">Holin</fullName>
    </recommendedName>
</protein>
<feature type="transmembrane region" description="Helical" evidence="1">
    <location>
        <begin position="60"/>
        <end position="80"/>
    </location>
</feature>
<feature type="transmembrane region" description="Helical" evidence="1">
    <location>
        <begin position="6"/>
        <end position="26"/>
    </location>
</feature>
<organism evidence="2 3">
    <name type="scientific">Bacillus suaedaesalsae</name>
    <dbReference type="NCBI Taxonomy" id="2810349"/>
    <lineage>
        <taxon>Bacteria</taxon>
        <taxon>Bacillati</taxon>
        <taxon>Bacillota</taxon>
        <taxon>Bacilli</taxon>
        <taxon>Bacillales</taxon>
        <taxon>Bacillaceae</taxon>
        <taxon>Bacillus</taxon>
    </lineage>
</organism>
<dbReference type="RefSeq" id="WP_204203294.1">
    <property type="nucleotide sequence ID" value="NZ_JAFELM010000028.1"/>
</dbReference>
<evidence type="ECO:0000313" key="2">
    <source>
        <dbReference type="EMBL" id="MBM6617940.1"/>
    </source>
</evidence>